<proteinExistence type="predicted"/>
<name>A0A4E9EGV0_GIBZA</name>
<dbReference type="PROSITE" id="PS00463">
    <property type="entry name" value="ZN2_CY6_FUNGAL_1"/>
    <property type="match status" value="1"/>
</dbReference>
<evidence type="ECO:0000256" key="3">
    <source>
        <dbReference type="SAM" id="MobiDB-lite"/>
    </source>
</evidence>
<feature type="region of interest" description="Disordered" evidence="3">
    <location>
        <begin position="328"/>
        <end position="349"/>
    </location>
</feature>
<protein>
    <recommendedName>
        <fullName evidence="4">Zn(2)-C6 fungal-type domain-containing protein</fullName>
    </recommendedName>
</protein>
<dbReference type="InterPro" id="IPR020904">
    <property type="entry name" value="Sc_DH/Rdtase_CS"/>
</dbReference>
<feature type="compositionally biased region" description="Polar residues" evidence="3">
    <location>
        <begin position="328"/>
        <end position="340"/>
    </location>
</feature>
<dbReference type="FunFam" id="3.40.50.720:FF:000084">
    <property type="entry name" value="Short-chain dehydrogenase reductase"/>
    <property type="match status" value="1"/>
</dbReference>
<dbReference type="PRINTS" id="PR00080">
    <property type="entry name" value="SDRFAMILY"/>
</dbReference>
<evidence type="ECO:0000256" key="2">
    <source>
        <dbReference type="ARBA" id="ARBA00023242"/>
    </source>
</evidence>
<sequence length="934" mass="103712">MAIDTLSLQGKIAIVTGSGRENGIGAGIAIVLARNGAAVTIHYVNDSTTQRAHAVADKIKADGGKAIVIQGSIETPQGAQHLVDETLKGFNADHVDILVNNAGVGVFGETLMANQSDITQAFDVNVKGPIFVAQAVVPVMPPGGRIVNISSIASKLGDDSVPIYGATKAAIDSLTWSWAKEWGRSKKITVNSVAPGPVTTDSNPYEEFQKPSIDITRAADRAGTPEDIADAVLLLVSEKARWITGQYISTSSHWTNMSYNSFSYRRRVTQACVNCRMRKTRCDAAEPKCGLCTTQNVDCVYRDARQPKIDYNTQVLLERMQLLEDRILSNSSSTARQNPGESRGLGTEQPALVEQVERQSDTLHVGNTVPQEPVFEVQIPLSHTANANHVFSWRLVQELLSETSKDGHDIQAHCDATDVFFHHRPNNSHPSTRSHPPSSWNLFDRITESFHNSVDDTVLRLCGLIHLYFTDVNIFFPLLLKSDMIEIFEAVIGREAYGDERISVVEMPQYGLLLVVLCLALLSSSGRSNIRLDGKGEDRRPSSNSDDTVEAQTRLMYHLWDKVRLVLGYISTDMSIAAAQSSMLASIFMGACGQVAEAFHWAHATAVKCESMARSYAKNEPIPDSFRRLYWISFIYECDFISEISVISPSGIARSENKIPYPAFTTQNYAVSPSAPESSEMNSTRSQEELVAFQITTNSAIRRFLNTVNSVVYDDKEQFRTRQSNYACWLLRISEDLWSHHSAIYRNLPEFLLTNSSQDVSMAGTDTESPASLQSPTARIRDLPTGNNSWNILRLKGRYYAGQYIIHRPFIEFIVLNIDNFETHPSKDAVLKKSKSCLDGCVGFIKVFDVETVNALTCLFPTGMVTFTMTIILMISTIIPVLHGLLPIDAEEVIETGKRNLLRFSQSVTQFEWHIQVLENLDRARRARIARRGI</sequence>
<evidence type="ECO:0000259" key="4">
    <source>
        <dbReference type="PROSITE" id="PS50048"/>
    </source>
</evidence>
<dbReference type="PROSITE" id="PS00061">
    <property type="entry name" value="ADH_SHORT"/>
    <property type="match status" value="1"/>
</dbReference>
<dbReference type="SMART" id="SM00066">
    <property type="entry name" value="GAL4"/>
    <property type="match status" value="1"/>
</dbReference>
<reference evidence="5" key="1">
    <citation type="submission" date="2019-04" db="EMBL/GenBank/DDBJ databases">
        <authorList>
            <person name="Melise S."/>
            <person name="Noan J."/>
            <person name="Okalmin O."/>
        </authorList>
    </citation>
    <scope>NUCLEOTIDE SEQUENCE</scope>
    <source>
        <strain evidence="5">FN9</strain>
    </source>
</reference>
<dbReference type="Pfam" id="PF00172">
    <property type="entry name" value="Zn_clus"/>
    <property type="match status" value="1"/>
</dbReference>
<dbReference type="Gene3D" id="4.10.240.10">
    <property type="entry name" value="Zn(2)-C6 fungal-type DNA-binding domain"/>
    <property type="match status" value="1"/>
</dbReference>
<dbReference type="EMBL" id="CAAKMV010000159">
    <property type="protein sequence ID" value="VIO62146.1"/>
    <property type="molecule type" value="Genomic_DNA"/>
</dbReference>
<dbReference type="PANTHER" id="PTHR47785">
    <property type="entry name" value="ZN(II)2CYS6 TRANSCRIPTION FACTOR (EUROFUNG)-RELATED-RELATED"/>
    <property type="match status" value="1"/>
</dbReference>
<keyword evidence="1" id="KW-0521">NADP</keyword>
<accession>A0A4E9EGV0</accession>
<evidence type="ECO:0000313" key="5">
    <source>
        <dbReference type="EMBL" id="VIO62146.1"/>
    </source>
</evidence>
<evidence type="ECO:0000256" key="1">
    <source>
        <dbReference type="ARBA" id="ARBA00022857"/>
    </source>
</evidence>
<dbReference type="SUPFAM" id="SSF57701">
    <property type="entry name" value="Zn2/Cys6 DNA-binding domain"/>
    <property type="match status" value="1"/>
</dbReference>
<organism evidence="5">
    <name type="scientific">Gibberella zeae</name>
    <name type="common">Wheat head blight fungus</name>
    <name type="synonym">Fusarium graminearum</name>
    <dbReference type="NCBI Taxonomy" id="5518"/>
    <lineage>
        <taxon>Eukaryota</taxon>
        <taxon>Fungi</taxon>
        <taxon>Dikarya</taxon>
        <taxon>Ascomycota</taxon>
        <taxon>Pezizomycotina</taxon>
        <taxon>Sordariomycetes</taxon>
        <taxon>Hypocreomycetidae</taxon>
        <taxon>Hypocreales</taxon>
        <taxon>Nectriaceae</taxon>
        <taxon>Fusarium</taxon>
    </lineage>
</organism>
<dbReference type="InterPro" id="IPR053181">
    <property type="entry name" value="EcdB-like_regulator"/>
</dbReference>
<dbReference type="InterPro" id="IPR001138">
    <property type="entry name" value="Zn2Cys6_DnaBD"/>
</dbReference>
<keyword evidence="2" id="KW-0539">Nucleus</keyword>
<dbReference type="GO" id="GO:0000981">
    <property type="term" value="F:DNA-binding transcription factor activity, RNA polymerase II-specific"/>
    <property type="evidence" value="ECO:0007669"/>
    <property type="project" value="InterPro"/>
</dbReference>
<dbReference type="InterPro" id="IPR036291">
    <property type="entry name" value="NAD(P)-bd_dom_sf"/>
</dbReference>
<dbReference type="Gene3D" id="3.40.50.720">
    <property type="entry name" value="NAD(P)-binding Rossmann-like Domain"/>
    <property type="match status" value="1"/>
</dbReference>
<dbReference type="GO" id="GO:0008270">
    <property type="term" value="F:zinc ion binding"/>
    <property type="evidence" value="ECO:0007669"/>
    <property type="project" value="InterPro"/>
</dbReference>
<gene>
    <name evidence="5" type="ORF">FUG_LOCUS469521</name>
</gene>
<dbReference type="InterPro" id="IPR002347">
    <property type="entry name" value="SDR_fam"/>
</dbReference>
<dbReference type="CDD" id="cd00067">
    <property type="entry name" value="GAL4"/>
    <property type="match status" value="1"/>
</dbReference>
<dbReference type="Pfam" id="PF13561">
    <property type="entry name" value="adh_short_C2"/>
    <property type="match status" value="1"/>
</dbReference>
<dbReference type="AlphaFoldDB" id="A0A4E9EGV0"/>
<feature type="domain" description="Zn(2)-C6 fungal-type" evidence="4">
    <location>
        <begin position="271"/>
        <end position="301"/>
    </location>
</feature>
<dbReference type="PRINTS" id="PR00081">
    <property type="entry name" value="GDHRDH"/>
</dbReference>
<dbReference type="CDD" id="cd12148">
    <property type="entry name" value="fungal_TF_MHR"/>
    <property type="match status" value="1"/>
</dbReference>
<dbReference type="SUPFAM" id="SSF51735">
    <property type="entry name" value="NAD(P)-binding Rossmann-fold domains"/>
    <property type="match status" value="1"/>
</dbReference>
<dbReference type="PROSITE" id="PS50048">
    <property type="entry name" value="ZN2_CY6_FUNGAL_2"/>
    <property type="match status" value="1"/>
</dbReference>
<dbReference type="InterPro" id="IPR036864">
    <property type="entry name" value="Zn2-C6_fun-type_DNA-bd_sf"/>
</dbReference>